<sequence>MMTTKELAKQVIDTLPEDANLDQIMYALYVTRKFRKGAQEIEEGKGVTHEEAKRRLEKWLK</sequence>
<comment type="caution">
    <text evidence="1">The sequence shown here is derived from an EMBL/GenBank/DDBJ whole genome shotgun (WGS) entry which is preliminary data.</text>
</comment>
<accession>A0ABV6YTL8</accession>
<evidence type="ECO:0000313" key="2">
    <source>
        <dbReference type="Proteomes" id="UP001594351"/>
    </source>
</evidence>
<dbReference type="EMBL" id="JBHPBY010000045">
    <property type="protein sequence ID" value="MFC1849545.1"/>
    <property type="molecule type" value="Genomic_DNA"/>
</dbReference>
<keyword evidence="2" id="KW-1185">Reference proteome</keyword>
<evidence type="ECO:0008006" key="3">
    <source>
        <dbReference type="Google" id="ProtNLM"/>
    </source>
</evidence>
<proteinExistence type="predicted"/>
<gene>
    <name evidence="1" type="ORF">ACFL27_04975</name>
</gene>
<dbReference type="Proteomes" id="UP001594351">
    <property type="component" value="Unassembled WGS sequence"/>
</dbReference>
<name>A0ABV6YTL8_UNCC1</name>
<reference evidence="1 2" key="1">
    <citation type="submission" date="2024-09" db="EMBL/GenBank/DDBJ databases">
        <title>Laminarin stimulates single cell rates of sulfate reduction while oxygen inhibits transcriptomic activity in coastal marine sediment.</title>
        <authorList>
            <person name="Lindsay M."/>
            <person name="Orcutt B."/>
            <person name="Emerson D."/>
            <person name="Stepanauskas R."/>
            <person name="D'Angelo T."/>
        </authorList>
    </citation>
    <scope>NUCLEOTIDE SEQUENCE [LARGE SCALE GENOMIC DNA]</scope>
    <source>
        <strain evidence="1">SAG AM-311-K15</strain>
    </source>
</reference>
<protein>
    <recommendedName>
        <fullName evidence="3">Acyl-CoA-binding protein</fullName>
    </recommendedName>
</protein>
<organism evidence="1 2">
    <name type="scientific">candidate division CSSED10-310 bacterium</name>
    <dbReference type="NCBI Taxonomy" id="2855610"/>
    <lineage>
        <taxon>Bacteria</taxon>
        <taxon>Bacteria division CSSED10-310</taxon>
    </lineage>
</organism>
<evidence type="ECO:0000313" key="1">
    <source>
        <dbReference type="EMBL" id="MFC1849545.1"/>
    </source>
</evidence>